<dbReference type="OrthoDB" id="9780765at2"/>
<dbReference type="EMBL" id="CP022684">
    <property type="protein sequence ID" value="AUM12745.1"/>
    <property type="molecule type" value="Genomic_DNA"/>
</dbReference>
<evidence type="ECO:0000313" key="3">
    <source>
        <dbReference type="Proteomes" id="UP000235116"/>
    </source>
</evidence>
<proteinExistence type="predicted"/>
<dbReference type="Proteomes" id="UP000235116">
    <property type="component" value="Chromosome"/>
</dbReference>
<reference evidence="3" key="1">
    <citation type="submission" date="2017-08" db="EMBL/GenBank/DDBJ databases">
        <title>Direct submision.</title>
        <authorList>
            <person name="Kim S.-J."/>
            <person name="Rhee S.-K."/>
        </authorList>
    </citation>
    <scope>NUCLEOTIDE SEQUENCE [LARGE SCALE GENOMIC DNA]</scope>
    <source>
        <strain evidence="3">GI5</strain>
    </source>
</reference>
<protein>
    <recommendedName>
        <fullName evidence="1">AB hydrolase-1 domain-containing protein</fullName>
    </recommendedName>
</protein>
<dbReference type="InterPro" id="IPR029058">
    <property type="entry name" value="AB_hydrolase_fold"/>
</dbReference>
<feature type="domain" description="AB hydrolase-1" evidence="1">
    <location>
        <begin position="48"/>
        <end position="274"/>
    </location>
</feature>
<dbReference type="KEGG" id="kak:Kalk_10085"/>
<dbReference type="Gene3D" id="3.40.50.1820">
    <property type="entry name" value="alpha/beta hydrolase"/>
    <property type="match status" value="1"/>
</dbReference>
<dbReference type="SUPFAM" id="SSF53474">
    <property type="entry name" value="alpha/beta-Hydrolases"/>
    <property type="match status" value="1"/>
</dbReference>
<dbReference type="AlphaFoldDB" id="A0A2K9LMN4"/>
<gene>
    <name evidence="2" type="ORF">Kalk_10085</name>
</gene>
<dbReference type="Pfam" id="PF00561">
    <property type="entry name" value="Abhydrolase_1"/>
    <property type="match status" value="1"/>
</dbReference>
<name>A0A2K9LMN4_9GAMM</name>
<accession>A0A2K9LMN4</accession>
<evidence type="ECO:0000259" key="1">
    <source>
        <dbReference type="Pfam" id="PF00561"/>
    </source>
</evidence>
<dbReference type="PANTHER" id="PTHR43798:SF33">
    <property type="entry name" value="HYDROLASE, PUTATIVE (AFU_ORTHOLOGUE AFUA_2G14860)-RELATED"/>
    <property type="match status" value="1"/>
</dbReference>
<evidence type="ECO:0000313" key="2">
    <source>
        <dbReference type="EMBL" id="AUM12745.1"/>
    </source>
</evidence>
<organism evidence="2 3">
    <name type="scientific">Ketobacter alkanivorans</name>
    <dbReference type="NCBI Taxonomy" id="1917421"/>
    <lineage>
        <taxon>Bacteria</taxon>
        <taxon>Pseudomonadati</taxon>
        <taxon>Pseudomonadota</taxon>
        <taxon>Gammaproteobacteria</taxon>
        <taxon>Pseudomonadales</taxon>
        <taxon>Ketobacteraceae</taxon>
        <taxon>Ketobacter</taxon>
    </lineage>
</organism>
<keyword evidence="3" id="KW-1185">Reference proteome</keyword>
<dbReference type="PRINTS" id="PR00111">
    <property type="entry name" value="ABHYDROLASE"/>
</dbReference>
<dbReference type="InterPro" id="IPR050266">
    <property type="entry name" value="AB_hydrolase_sf"/>
</dbReference>
<dbReference type="GO" id="GO:0016020">
    <property type="term" value="C:membrane"/>
    <property type="evidence" value="ECO:0007669"/>
    <property type="project" value="TreeGrafter"/>
</dbReference>
<dbReference type="RefSeq" id="WP_101894128.1">
    <property type="nucleotide sequence ID" value="NZ_CP022684.1"/>
</dbReference>
<sequence length="293" mass="32360">MSHSRLFQFSFLTVIPMVLFWMSSAMASERTIWLSTGPVNLLDHGEGPTLVLLHANPGNLRDFDAIIPTLSESYRVIAIDWPGYGVSSGLGPLTTTTETALYAVLVEAMDTLEIPEAVIIGNSVGGQIAARYAIEFPDRVSGLVLVSPGGFTPDTWLTRFFMRWQSSRWSLAPEFFAKLYIGQRNAHTASIFNRAASLHSTTDVLKVTREMWGSFLDPSHDLSQSARTITQPSLLVFGKRDPVIQFKKDGQVAKAAMEHAELVALDCGHMAFAELPDEFLGLLLAFLQRNNIQ</sequence>
<dbReference type="InterPro" id="IPR000073">
    <property type="entry name" value="AB_hydrolase_1"/>
</dbReference>
<dbReference type="PANTHER" id="PTHR43798">
    <property type="entry name" value="MONOACYLGLYCEROL LIPASE"/>
    <property type="match status" value="1"/>
</dbReference>